<organism evidence="14 15">
    <name type="scientific">Patiria miniata</name>
    <name type="common">Bat star</name>
    <name type="synonym">Asterina miniata</name>
    <dbReference type="NCBI Taxonomy" id="46514"/>
    <lineage>
        <taxon>Eukaryota</taxon>
        <taxon>Metazoa</taxon>
        <taxon>Echinodermata</taxon>
        <taxon>Eleutherozoa</taxon>
        <taxon>Asterozoa</taxon>
        <taxon>Asteroidea</taxon>
        <taxon>Valvatacea</taxon>
        <taxon>Valvatida</taxon>
        <taxon>Asterinidae</taxon>
        <taxon>Patiria</taxon>
    </lineage>
</organism>
<dbReference type="EnsemblMetazoa" id="XM_038212153.1">
    <property type="protein sequence ID" value="XP_038068081.1"/>
    <property type="gene ID" value="LOC119737663"/>
</dbReference>
<feature type="region of interest" description="Disordered" evidence="10">
    <location>
        <begin position="331"/>
        <end position="374"/>
    </location>
</feature>
<keyword evidence="6" id="KW-0832">Ubl conjugation</keyword>
<sequence>MASADENETLETLLNKATSPMNRDEDWEYIMNFCDRVNIELEGPEISCRLLGHKMQSPQEREALQALTVVEACVKNCGESFHRQVGKFRFLNEMIKLISPKYLGTKSPESVKKKVIEMLYSWQAGLPQEPKIIEAYQMLKKQGLVKEDPVYMDKAYFPSPAPRPKNAAFEDEEKSKLLARLLKSKHPEDLQAANRLIKNMVKEDEKKTEKVSRRMNELESCNNNVKLLTEMMEHFQPGVTSEQEMELMKELYIACEKMRPNLFRLASDSEEKDDGIADVLQTNDAVVKVMETYKDKIGLASLEQPSSPGLLNNAPLAPPAQTQQEDSLLDLSGLDPAPAAVNNPSDGLPSFPPYTPPSSPLGAPGVTSTTQPSSTQLLHDQLSSLGIANSTAAQQIPPATQGFTRTSVTQKTSPTVLESMMGPIPSSNLPNYSIPQQQASSSVFDYQQPTNPLRPRMGAPVMARPTASGAAGVMVRPSQQMGSMGATIQPVGMSPNVNQAGARLPQYSRTPSGGGAAPPQGGGGAHSPFADLESLGKSMVKQQMNGVKQPVSTQQPIAAPQPTTQQQPPVSQPTSQTLPNQQLLTTMQSASQPVTQPPAQQPVQPLLPTAPGLTQPATQGTTQPTAQGTVPPVVASPSPATVLSLADVFVPLETVQPGTVAPITAYEKNLIKTVFHFAKNAPRPDITVLVVSTMSTNPSAVKSVVFQAAVPKTMRVKLQPPSATDLPAFNPILPPSAITQVMLIANPQKEKVRLKFKMQYTVNDQVTTDVGEVDKFPV</sequence>
<dbReference type="Gene3D" id="1.25.40.90">
    <property type="match status" value="1"/>
</dbReference>
<dbReference type="OrthoDB" id="447025at2759"/>
<dbReference type="AlphaFoldDB" id="A0A914AXT5"/>
<dbReference type="OMA" id="SAPSQEM"/>
<keyword evidence="4" id="KW-0813">Transport</keyword>
<feature type="domain" description="VHS" evidence="11">
    <location>
        <begin position="17"/>
        <end position="147"/>
    </location>
</feature>
<dbReference type="GO" id="GO:0006886">
    <property type="term" value="P:intracellular protein transport"/>
    <property type="evidence" value="ECO:0007669"/>
    <property type="project" value="InterPro"/>
</dbReference>
<reference evidence="14" key="1">
    <citation type="submission" date="2022-11" db="UniProtKB">
        <authorList>
            <consortium name="EnsemblMetazoa"/>
        </authorList>
    </citation>
    <scope>IDENTIFICATION</scope>
</reference>
<keyword evidence="5" id="KW-0967">Endosome</keyword>
<evidence type="ECO:0000256" key="9">
    <source>
        <dbReference type="ARBA" id="ARBA00023136"/>
    </source>
</evidence>
<keyword evidence="15" id="KW-1185">Reference proteome</keyword>
<feature type="compositionally biased region" description="Gly residues" evidence="10">
    <location>
        <begin position="512"/>
        <end position="525"/>
    </location>
</feature>
<dbReference type="InterPro" id="IPR041198">
    <property type="entry name" value="GGA_N-GAT"/>
</dbReference>
<dbReference type="Gene3D" id="1.20.5.170">
    <property type="match status" value="1"/>
</dbReference>
<evidence type="ECO:0000256" key="7">
    <source>
        <dbReference type="ARBA" id="ARBA00022927"/>
    </source>
</evidence>
<comment type="similarity">
    <text evidence="3">Belongs to the GGA protein family.</text>
</comment>
<dbReference type="SUPFAM" id="SSF49348">
    <property type="entry name" value="Clathrin adaptor appendage domain"/>
    <property type="match status" value="1"/>
</dbReference>
<feature type="domain" description="GAE" evidence="12">
    <location>
        <begin position="658"/>
        <end position="777"/>
    </location>
</feature>
<dbReference type="InterPro" id="IPR002014">
    <property type="entry name" value="VHS_dom"/>
</dbReference>
<evidence type="ECO:0000256" key="3">
    <source>
        <dbReference type="ARBA" id="ARBA00008099"/>
    </source>
</evidence>
<dbReference type="InterPro" id="IPR004152">
    <property type="entry name" value="GAT_dom"/>
</dbReference>
<evidence type="ECO:0000256" key="10">
    <source>
        <dbReference type="SAM" id="MobiDB-lite"/>
    </source>
</evidence>
<feature type="region of interest" description="Disordered" evidence="10">
    <location>
        <begin position="544"/>
        <end position="633"/>
    </location>
</feature>
<dbReference type="GO" id="GO:0006893">
    <property type="term" value="P:Golgi to plasma membrane transport"/>
    <property type="evidence" value="ECO:0007669"/>
    <property type="project" value="TreeGrafter"/>
</dbReference>
<dbReference type="SMART" id="SM00809">
    <property type="entry name" value="Alpha_adaptinC2"/>
    <property type="match status" value="1"/>
</dbReference>
<dbReference type="InterPro" id="IPR013041">
    <property type="entry name" value="Clathrin_app_Ig-like_sf"/>
</dbReference>
<feature type="compositionally biased region" description="Low complexity" evidence="10">
    <location>
        <begin position="552"/>
        <end position="577"/>
    </location>
</feature>
<evidence type="ECO:0000256" key="5">
    <source>
        <dbReference type="ARBA" id="ARBA00022753"/>
    </source>
</evidence>
<dbReference type="CDD" id="cd03567">
    <property type="entry name" value="VHS_GGA_metazoan"/>
    <property type="match status" value="1"/>
</dbReference>
<dbReference type="SMART" id="SM00288">
    <property type="entry name" value="VHS"/>
    <property type="match status" value="1"/>
</dbReference>
<evidence type="ECO:0000259" key="11">
    <source>
        <dbReference type="PROSITE" id="PS50179"/>
    </source>
</evidence>
<comment type="subcellular location">
    <subcellularLocation>
        <location evidence="2">Early endosome membrane</location>
        <topology evidence="2">Peripheral membrane protein</topology>
    </subcellularLocation>
    <subcellularLocation>
        <location evidence="1">Golgi apparatus</location>
        <location evidence="1">trans-Golgi network membrane</location>
        <topology evidence="1">Peripheral membrane protein</topology>
    </subcellularLocation>
</comment>
<feature type="region of interest" description="Disordered" evidence="10">
    <location>
        <begin position="305"/>
        <end position="324"/>
    </location>
</feature>
<dbReference type="SUPFAM" id="SSF48464">
    <property type="entry name" value="ENTH/VHS domain"/>
    <property type="match status" value="1"/>
</dbReference>
<evidence type="ECO:0000259" key="12">
    <source>
        <dbReference type="PROSITE" id="PS50180"/>
    </source>
</evidence>
<evidence type="ECO:0000256" key="6">
    <source>
        <dbReference type="ARBA" id="ARBA00022843"/>
    </source>
</evidence>
<dbReference type="Proteomes" id="UP000887568">
    <property type="component" value="Unplaced"/>
</dbReference>
<dbReference type="InterPro" id="IPR008153">
    <property type="entry name" value="GAE_dom"/>
</dbReference>
<dbReference type="Gene3D" id="1.20.58.160">
    <property type="match status" value="1"/>
</dbReference>
<dbReference type="GO" id="GO:0034394">
    <property type="term" value="P:protein localization to cell surface"/>
    <property type="evidence" value="ECO:0007669"/>
    <property type="project" value="TreeGrafter"/>
</dbReference>
<dbReference type="GO" id="GO:0005802">
    <property type="term" value="C:trans-Golgi network"/>
    <property type="evidence" value="ECO:0007669"/>
    <property type="project" value="InterPro"/>
</dbReference>
<evidence type="ECO:0000259" key="13">
    <source>
        <dbReference type="PROSITE" id="PS50909"/>
    </source>
</evidence>
<name>A0A914AXT5_PATMI</name>
<dbReference type="FunFam" id="1.20.5.170:FF:000023">
    <property type="entry name" value="ADP-ribosylation factor-binding protein GGA3 isoform X1"/>
    <property type="match status" value="1"/>
</dbReference>
<feature type="compositionally biased region" description="Pro residues" evidence="10">
    <location>
        <begin position="350"/>
        <end position="359"/>
    </location>
</feature>
<dbReference type="InterPro" id="IPR027422">
    <property type="entry name" value="GGA1-3"/>
</dbReference>
<dbReference type="PROSITE" id="PS50179">
    <property type="entry name" value="VHS"/>
    <property type="match status" value="1"/>
</dbReference>
<evidence type="ECO:0000313" key="15">
    <source>
        <dbReference type="Proteomes" id="UP000887568"/>
    </source>
</evidence>
<dbReference type="InterPro" id="IPR008152">
    <property type="entry name" value="Clathrin_a/b/g-adaptin_app_Ig"/>
</dbReference>
<dbReference type="Pfam" id="PF00790">
    <property type="entry name" value="VHS"/>
    <property type="match status" value="1"/>
</dbReference>
<dbReference type="GO" id="GO:0043130">
    <property type="term" value="F:ubiquitin binding"/>
    <property type="evidence" value="ECO:0007669"/>
    <property type="project" value="InterPro"/>
</dbReference>
<dbReference type="PROSITE" id="PS50909">
    <property type="entry name" value="GAT"/>
    <property type="match status" value="1"/>
</dbReference>
<keyword evidence="7" id="KW-0653">Protein transport</keyword>
<proteinExistence type="inferred from homology"/>
<keyword evidence="8" id="KW-0333">Golgi apparatus</keyword>
<evidence type="ECO:0000256" key="8">
    <source>
        <dbReference type="ARBA" id="ARBA00023034"/>
    </source>
</evidence>
<dbReference type="InterPro" id="IPR038425">
    <property type="entry name" value="GAT_sf"/>
</dbReference>
<feature type="region of interest" description="Disordered" evidence="10">
    <location>
        <begin position="490"/>
        <end position="531"/>
    </location>
</feature>
<feature type="compositionally biased region" description="Low complexity" evidence="10">
    <location>
        <begin position="360"/>
        <end position="374"/>
    </location>
</feature>
<dbReference type="InterPro" id="IPR008942">
    <property type="entry name" value="ENTH_VHS"/>
</dbReference>
<dbReference type="PROSITE" id="PS50180">
    <property type="entry name" value="GAE"/>
    <property type="match status" value="1"/>
</dbReference>
<dbReference type="Pfam" id="PF03127">
    <property type="entry name" value="GAT"/>
    <property type="match status" value="1"/>
</dbReference>
<evidence type="ECO:0000256" key="2">
    <source>
        <dbReference type="ARBA" id="ARBA00004220"/>
    </source>
</evidence>
<dbReference type="PANTHER" id="PTHR45905:SF1">
    <property type="entry name" value="GOLGI-LOCALIZED, GAMMA-ADAPTIN EAR CONTAINING, ARF BINDING PROTEIN"/>
    <property type="match status" value="1"/>
</dbReference>
<dbReference type="Pfam" id="PF18308">
    <property type="entry name" value="GGA_N-GAT"/>
    <property type="match status" value="1"/>
</dbReference>
<dbReference type="CDD" id="cd14234">
    <property type="entry name" value="GAT_GGA_meta"/>
    <property type="match status" value="1"/>
</dbReference>
<evidence type="ECO:0008006" key="16">
    <source>
        <dbReference type="Google" id="ProtNLM"/>
    </source>
</evidence>
<dbReference type="GO" id="GO:0035091">
    <property type="term" value="F:phosphatidylinositol binding"/>
    <property type="evidence" value="ECO:0007669"/>
    <property type="project" value="InterPro"/>
</dbReference>
<dbReference type="GeneID" id="119737663"/>
<dbReference type="SUPFAM" id="SSF89009">
    <property type="entry name" value="GAT-like domain"/>
    <property type="match status" value="1"/>
</dbReference>
<dbReference type="GO" id="GO:0031901">
    <property type="term" value="C:early endosome membrane"/>
    <property type="evidence" value="ECO:0007669"/>
    <property type="project" value="UniProtKB-SubCell"/>
</dbReference>
<evidence type="ECO:0000256" key="4">
    <source>
        <dbReference type="ARBA" id="ARBA00022448"/>
    </source>
</evidence>
<evidence type="ECO:0000256" key="1">
    <source>
        <dbReference type="ARBA" id="ARBA00004150"/>
    </source>
</evidence>
<dbReference type="RefSeq" id="XP_038068081.1">
    <property type="nucleotide sequence ID" value="XM_038212153.1"/>
</dbReference>
<feature type="compositionally biased region" description="Low complexity" evidence="10">
    <location>
        <begin position="601"/>
        <end position="633"/>
    </location>
</feature>
<accession>A0A914AXT5</accession>
<feature type="compositionally biased region" description="Polar residues" evidence="10">
    <location>
        <begin position="578"/>
        <end position="587"/>
    </location>
</feature>
<dbReference type="GO" id="GO:0031267">
    <property type="term" value="F:small GTPase binding"/>
    <property type="evidence" value="ECO:0007669"/>
    <property type="project" value="InterPro"/>
</dbReference>
<keyword evidence="9" id="KW-0472">Membrane</keyword>
<dbReference type="PANTHER" id="PTHR45905">
    <property type="entry name" value="GOLGI-LOCALIZED, GAMMA-ADAPTIN EAR CONTAINING, ARF BINDING PROTEIN"/>
    <property type="match status" value="1"/>
</dbReference>
<dbReference type="Gene3D" id="2.60.40.1230">
    <property type="match status" value="1"/>
</dbReference>
<protein>
    <recommendedName>
        <fullName evidence="16">ADP-ribosylation factor-binding protein GGA1</fullName>
    </recommendedName>
</protein>
<evidence type="ECO:0000313" key="14">
    <source>
        <dbReference type="EnsemblMetazoa" id="XP_038068081.1"/>
    </source>
</evidence>
<feature type="domain" description="GAT" evidence="13">
    <location>
        <begin position="171"/>
        <end position="298"/>
    </location>
</feature>
<dbReference type="Pfam" id="PF02883">
    <property type="entry name" value="Alpha_adaptinC2"/>
    <property type="match status" value="1"/>
</dbReference>